<proteinExistence type="predicted"/>
<dbReference type="PATRIC" id="fig|992027.3.peg.242"/>
<sequence length="47" mass="5600">MFLSFFIVNFYFVSYFLKRIGGFWNNAPFNPIKSPKSALKNYRLCLV</sequence>
<reference evidence="1 2" key="1">
    <citation type="journal article" date="2013" name="Pathog. Dis.">
        <title>Genome sequences of 65 Helicobacter pylori strains isolated from asymptomatic individuals and patients with gastric cancer, peptic ulcer disease, or gastritis.</title>
        <authorList>
            <person name="Blanchard T.G."/>
            <person name="Czinn S.J."/>
            <person name="Correa P."/>
            <person name="Nakazawa T."/>
            <person name="Keelan M."/>
            <person name="Morningstar L."/>
            <person name="Santana-Cruz I."/>
            <person name="Maroo A."/>
            <person name="McCracken C."/>
            <person name="Shefchek K."/>
            <person name="Daugherty S."/>
            <person name="Song Y."/>
            <person name="Fraser C.M."/>
            <person name="Fricke W.F."/>
        </authorList>
    </citation>
    <scope>NUCLEOTIDE SEQUENCE [LARGE SCALE GENOMIC DNA]</scope>
    <source>
        <strain evidence="1 2">NQ4053</strain>
    </source>
</reference>
<comment type="caution">
    <text evidence="1">The sequence shown here is derived from an EMBL/GenBank/DDBJ whole genome shotgun (WGS) entry which is preliminary data.</text>
</comment>
<dbReference type="AlphaFoldDB" id="J0JBI9"/>
<organism evidence="1 2">
    <name type="scientific">Helicobacter pylori NQ4053</name>
    <dbReference type="NCBI Taxonomy" id="992027"/>
    <lineage>
        <taxon>Bacteria</taxon>
        <taxon>Pseudomonadati</taxon>
        <taxon>Campylobacterota</taxon>
        <taxon>Epsilonproteobacteria</taxon>
        <taxon>Campylobacterales</taxon>
        <taxon>Helicobacteraceae</taxon>
        <taxon>Helicobacter</taxon>
    </lineage>
</organism>
<protein>
    <submittedName>
        <fullName evidence="1">Uncharacterized protein</fullName>
    </submittedName>
</protein>
<accession>J0JBI9</accession>
<dbReference type="EMBL" id="AKNV01000002">
    <property type="protein sequence ID" value="EJB35465.1"/>
    <property type="molecule type" value="Genomic_DNA"/>
</dbReference>
<dbReference type="Proteomes" id="UP000004260">
    <property type="component" value="Unassembled WGS sequence"/>
</dbReference>
<evidence type="ECO:0000313" key="2">
    <source>
        <dbReference type="Proteomes" id="UP000004260"/>
    </source>
</evidence>
<name>J0JBI9_HELPX</name>
<evidence type="ECO:0000313" key="1">
    <source>
        <dbReference type="EMBL" id="EJB35465.1"/>
    </source>
</evidence>
<gene>
    <name evidence="1" type="ORF">HPNQ4053_0251</name>
</gene>